<dbReference type="Proteomes" id="UP000294028">
    <property type="component" value="Unassembled WGS sequence"/>
</dbReference>
<dbReference type="EMBL" id="RZHH01000003">
    <property type="protein sequence ID" value="RYJ08448.1"/>
    <property type="molecule type" value="Genomic_DNA"/>
</dbReference>
<accession>A0A482SXZ0</accession>
<dbReference type="Gene3D" id="3.40.109.10">
    <property type="entry name" value="NADH Oxidase"/>
    <property type="match status" value="1"/>
</dbReference>
<gene>
    <name evidence="1" type="ORF">ELS19_18130</name>
</gene>
<dbReference type="GO" id="GO:0016491">
    <property type="term" value="F:oxidoreductase activity"/>
    <property type="evidence" value="ECO:0007669"/>
    <property type="project" value="InterPro"/>
</dbReference>
<reference evidence="1 2" key="1">
    <citation type="submission" date="2018-12" db="EMBL/GenBank/DDBJ databases">
        <title>Genome analysis provides insights into bioremediation potentialities of Halogeometricum borinquense strain N11.</title>
        <authorList>
            <person name="Najjari A."/>
            <person name="Youssef N."/>
            <person name="Fhoula I."/>
            <person name="Ben Dhia O."/>
            <person name="Mahjoubi M."/>
            <person name="Ouzari H.I."/>
            <person name="Cherif A."/>
        </authorList>
    </citation>
    <scope>NUCLEOTIDE SEQUENCE [LARGE SCALE GENOMIC DNA]</scope>
    <source>
        <strain evidence="1 2">N11</strain>
    </source>
</reference>
<name>A0A482SXZ0_9EURY</name>
<dbReference type="InterPro" id="IPR000415">
    <property type="entry name" value="Nitroreductase-like"/>
</dbReference>
<proteinExistence type="predicted"/>
<sequence length="91" mass="9821">MGLVVVGDAAVNVSLMADVDAIVEQPGYRGYRVAQLDAGIALGWLYLTTDAHRRLGGRGFTFYDALVTEECSPRPENQLPMTAFAFGNLAE</sequence>
<evidence type="ECO:0000313" key="2">
    <source>
        <dbReference type="Proteomes" id="UP000294028"/>
    </source>
</evidence>
<protein>
    <submittedName>
        <fullName evidence="1">Uncharacterized protein</fullName>
    </submittedName>
</protein>
<comment type="caution">
    <text evidence="1">The sequence shown here is derived from an EMBL/GenBank/DDBJ whole genome shotgun (WGS) entry which is preliminary data.</text>
</comment>
<organism evidence="1 2">
    <name type="scientific">Halogeometricum borinquense</name>
    <dbReference type="NCBI Taxonomy" id="60847"/>
    <lineage>
        <taxon>Archaea</taxon>
        <taxon>Methanobacteriati</taxon>
        <taxon>Methanobacteriota</taxon>
        <taxon>Stenosarchaea group</taxon>
        <taxon>Halobacteria</taxon>
        <taxon>Halobacteriales</taxon>
        <taxon>Haloferacaceae</taxon>
        <taxon>Halogeometricum</taxon>
    </lineage>
</organism>
<dbReference type="RefSeq" id="WP_129786351.1">
    <property type="nucleotide sequence ID" value="NZ_RZHH01000003.1"/>
</dbReference>
<evidence type="ECO:0000313" key="1">
    <source>
        <dbReference type="EMBL" id="RYJ08448.1"/>
    </source>
</evidence>
<dbReference type="AlphaFoldDB" id="A0A482SXZ0"/>